<dbReference type="AlphaFoldDB" id="X1JYL3"/>
<comment type="caution">
    <text evidence="1">The sequence shown here is derived from an EMBL/GenBank/DDBJ whole genome shotgun (WGS) entry which is preliminary data.</text>
</comment>
<reference evidence="1" key="1">
    <citation type="journal article" date="2014" name="Front. Microbiol.">
        <title>High frequency of phylogenetically diverse reductive dehalogenase-homologous genes in deep subseafloor sedimentary metagenomes.</title>
        <authorList>
            <person name="Kawai M."/>
            <person name="Futagami T."/>
            <person name="Toyoda A."/>
            <person name="Takaki Y."/>
            <person name="Nishi S."/>
            <person name="Hori S."/>
            <person name="Arai W."/>
            <person name="Tsubouchi T."/>
            <person name="Morono Y."/>
            <person name="Uchiyama I."/>
            <person name="Ito T."/>
            <person name="Fujiyama A."/>
            <person name="Inagaki F."/>
            <person name="Takami H."/>
        </authorList>
    </citation>
    <scope>NUCLEOTIDE SEQUENCE</scope>
    <source>
        <strain evidence="1">Expedition CK06-06</strain>
    </source>
</reference>
<organism evidence="1">
    <name type="scientific">marine sediment metagenome</name>
    <dbReference type="NCBI Taxonomy" id="412755"/>
    <lineage>
        <taxon>unclassified sequences</taxon>
        <taxon>metagenomes</taxon>
        <taxon>ecological metagenomes</taxon>
    </lineage>
</organism>
<protein>
    <submittedName>
        <fullName evidence="1">Uncharacterized protein</fullName>
    </submittedName>
</protein>
<dbReference type="EMBL" id="BARU01038318">
    <property type="protein sequence ID" value="GAH83354.1"/>
    <property type="molecule type" value="Genomic_DNA"/>
</dbReference>
<proteinExistence type="predicted"/>
<evidence type="ECO:0000313" key="1">
    <source>
        <dbReference type="EMBL" id="GAH83354.1"/>
    </source>
</evidence>
<gene>
    <name evidence="1" type="ORF">S03H2_59581</name>
</gene>
<feature type="non-terminal residue" evidence="1">
    <location>
        <position position="1"/>
    </location>
</feature>
<sequence length="146" mass="17069">TILRRWKGDEWETINWYIADRNGKRMFTPSTDRNGILNKDYFMLIIAPNTFTGVALTHGQKHLIIAPAHGLAQLAIKKILNNNKILEQLAEKRQRYEYFQAIIEVPGKLTKNGYEPSGKFPLVRVEPLELYEFESIMPYKDWIKSM</sequence>
<name>X1JYL3_9ZZZZ</name>
<accession>X1JYL3</accession>